<dbReference type="Pfam" id="PF13561">
    <property type="entry name" value="adh_short_C2"/>
    <property type="match status" value="1"/>
</dbReference>
<protein>
    <submittedName>
        <fullName evidence="3">NAD(P)-dependent dehydrogenase (Short-subunit alcohol dehydrogenase family)</fullName>
    </submittedName>
</protein>
<name>A0A840AW19_9HYPH</name>
<evidence type="ECO:0000256" key="1">
    <source>
        <dbReference type="ARBA" id="ARBA00006484"/>
    </source>
</evidence>
<dbReference type="InterPro" id="IPR036291">
    <property type="entry name" value="NAD(P)-bd_dom_sf"/>
</dbReference>
<accession>A0A840AW19</accession>
<dbReference type="RefSeq" id="WP_183401493.1">
    <property type="nucleotide sequence ID" value="NZ_JACIDS010000009.1"/>
</dbReference>
<dbReference type="PRINTS" id="PR00080">
    <property type="entry name" value="SDRFAMILY"/>
</dbReference>
<dbReference type="PANTHER" id="PTHR42879">
    <property type="entry name" value="3-OXOACYL-(ACYL-CARRIER-PROTEIN) REDUCTASE"/>
    <property type="match status" value="1"/>
</dbReference>
<proteinExistence type="inferred from homology"/>
<dbReference type="PRINTS" id="PR00081">
    <property type="entry name" value="GDHRDH"/>
</dbReference>
<gene>
    <name evidence="3" type="ORF">GGR25_004914</name>
</gene>
<reference evidence="3 4" key="1">
    <citation type="submission" date="2020-08" db="EMBL/GenBank/DDBJ databases">
        <title>Genomic Encyclopedia of Type Strains, Phase IV (KMG-IV): sequencing the most valuable type-strain genomes for metagenomic binning, comparative biology and taxonomic classification.</title>
        <authorList>
            <person name="Goeker M."/>
        </authorList>
    </citation>
    <scope>NUCLEOTIDE SEQUENCE [LARGE SCALE GENOMIC DNA]</scope>
    <source>
        <strain evidence="3 4">DSM 25966</strain>
    </source>
</reference>
<dbReference type="InterPro" id="IPR057326">
    <property type="entry name" value="KR_dom"/>
</dbReference>
<dbReference type="InterPro" id="IPR002347">
    <property type="entry name" value="SDR_fam"/>
</dbReference>
<sequence>MSAAFDRVVIITGAASGIGAETARTLAKPGTALLIHTRKNEAGLAAVAESCRSLGAQVATHMGDLGDPTVPAALVAAARAAFGRVDQIVSNAGQAKRSRFGELTPEELVAAFDSMPVAFLRLVTAALPDIESSACGRIVAVSSFVAHIFGTAGLNFPATSAAKAALEALVKSLAVQLAPTGATANAVVPGFTRKQGGGHLAATPDSLKTAVAVTPTDRLTDPADIAATVAFLLSPGARQITGQAIHVNGGLNLP</sequence>
<dbReference type="Gene3D" id="3.40.50.720">
    <property type="entry name" value="NAD(P)-binding Rossmann-like Domain"/>
    <property type="match status" value="1"/>
</dbReference>
<dbReference type="SMART" id="SM00822">
    <property type="entry name" value="PKS_KR"/>
    <property type="match status" value="1"/>
</dbReference>
<organism evidence="3 4">
    <name type="scientific">Kaistia hirudinis</name>
    <dbReference type="NCBI Taxonomy" id="1293440"/>
    <lineage>
        <taxon>Bacteria</taxon>
        <taxon>Pseudomonadati</taxon>
        <taxon>Pseudomonadota</taxon>
        <taxon>Alphaproteobacteria</taxon>
        <taxon>Hyphomicrobiales</taxon>
        <taxon>Kaistiaceae</taxon>
        <taxon>Kaistia</taxon>
    </lineage>
</organism>
<dbReference type="AlphaFoldDB" id="A0A840AW19"/>
<keyword evidence="4" id="KW-1185">Reference proteome</keyword>
<dbReference type="SUPFAM" id="SSF51735">
    <property type="entry name" value="NAD(P)-binding Rossmann-fold domains"/>
    <property type="match status" value="1"/>
</dbReference>
<comment type="similarity">
    <text evidence="1">Belongs to the short-chain dehydrogenases/reductases (SDR) family.</text>
</comment>
<comment type="caution">
    <text evidence="3">The sequence shown here is derived from an EMBL/GenBank/DDBJ whole genome shotgun (WGS) entry which is preliminary data.</text>
</comment>
<evidence type="ECO:0000259" key="2">
    <source>
        <dbReference type="SMART" id="SM00822"/>
    </source>
</evidence>
<feature type="domain" description="Ketoreductase" evidence="2">
    <location>
        <begin position="7"/>
        <end position="192"/>
    </location>
</feature>
<evidence type="ECO:0000313" key="4">
    <source>
        <dbReference type="Proteomes" id="UP000553963"/>
    </source>
</evidence>
<dbReference type="EMBL" id="JACIDS010000009">
    <property type="protein sequence ID" value="MBB3933834.1"/>
    <property type="molecule type" value="Genomic_DNA"/>
</dbReference>
<dbReference type="Proteomes" id="UP000553963">
    <property type="component" value="Unassembled WGS sequence"/>
</dbReference>
<dbReference type="InterPro" id="IPR050259">
    <property type="entry name" value="SDR"/>
</dbReference>
<dbReference type="PANTHER" id="PTHR42879:SF6">
    <property type="entry name" value="NADPH-DEPENDENT REDUCTASE BACG"/>
    <property type="match status" value="1"/>
</dbReference>
<evidence type="ECO:0000313" key="3">
    <source>
        <dbReference type="EMBL" id="MBB3933834.1"/>
    </source>
</evidence>